<name>A0A0S3QXQ1_PHAAN</name>
<dbReference type="AlphaFoldDB" id="A0A0S3QXQ1"/>
<feature type="chain" id="PRO_5006616505" description="Secreted protein" evidence="1">
    <location>
        <begin position="30"/>
        <end position="110"/>
    </location>
</feature>
<evidence type="ECO:0000313" key="2">
    <source>
        <dbReference type="EMBL" id="BAT73105.1"/>
    </source>
</evidence>
<evidence type="ECO:0000256" key="1">
    <source>
        <dbReference type="SAM" id="SignalP"/>
    </source>
</evidence>
<feature type="signal peptide" evidence="1">
    <location>
        <begin position="1"/>
        <end position="29"/>
    </location>
</feature>
<gene>
    <name evidence="2" type="primary">Vigan.01G056400</name>
    <name evidence="2" type="ORF">VIGAN_01056400</name>
</gene>
<keyword evidence="1" id="KW-0732">Signal</keyword>
<reference evidence="2 3" key="1">
    <citation type="journal article" date="2015" name="Sci. Rep.">
        <title>The power of single molecule real-time sequencing technology in the de novo assembly of a eukaryotic genome.</title>
        <authorList>
            <person name="Sakai H."/>
            <person name="Naito K."/>
            <person name="Ogiso-Tanaka E."/>
            <person name="Takahashi Y."/>
            <person name="Iseki K."/>
            <person name="Muto C."/>
            <person name="Satou K."/>
            <person name="Teruya K."/>
            <person name="Shiroma A."/>
            <person name="Shimoji M."/>
            <person name="Hirano T."/>
            <person name="Itoh T."/>
            <person name="Kaga A."/>
            <person name="Tomooka N."/>
        </authorList>
    </citation>
    <scope>NUCLEOTIDE SEQUENCE [LARGE SCALE GENOMIC DNA]</scope>
    <source>
        <strain evidence="3">cv. Shumari</strain>
    </source>
</reference>
<evidence type="ECO:0008006" key="4">
    <source>
        <dbReference type="Google" id="ProtNLM"/>
    </source>
</evidence>
<evidence type="ECO:0000313" key="3">
    <source>
        <dbReference type="Proteomes" id="UP000291084"/>
    </source>
</evidence>
<proteinExistence type="predicted"/>
<dbReference type="Proteomes" id="UP000291084">
    <property type="component" value="Chromosome 1"/>
</dbReference>
<keyword evidence="3" id="KW-1185">Reference proteome</keyword>
<organism evidence="2 3">
    <name type="scientific">Vigna angularis var. angularis</name>
    <dbReference type="NCBI Taxonomy" id="157739"/>
    <lineage>
        <taxon>Eukaryota</taxon>
        <taxon>Viridiplantae</taxon>
        <taxon>Streptophyta</taxon>
        <taxon>Embryophyta</taxon>
        <taxon>Tracheophyta</taxon>
        <taxon>Spermatophyta</taxon>
        <taxon>Magnoliopsida</taxon>
        <taxon>eudicotyledons</taxon>
        <taxon>Gunneridae</taxon>
        <taxon>Pentapetalae</taxon>
        <taxon>rosids</taxon>
        <taxon>fabids</taxon>
        <taxon>Fabales</taxon>
        <taxon>Fabaceae</taxon>
        <taxon>Papilionoideae</taxon>
        <taxon>50 kb inversion clade</taxon>
        <taxon>NPAAA clade</taxon>
        <taxon>indigoferoid/millettioid clade</taxon>
        <taxon>Phaseoleae</taxon>
        <taxon>Vigna</taxon>
    </lineage>
</organism>
<sequence>MRIKQLCLFRHSCWCSLILIQVVLLECYSDYSNNFDNSRKDIIRYYCIKLELMMNKSCAFKLLLKKAGVLFGPFTLVECQIKILLRKRMRQLTFLSIGFVLCRSFRVLII</sequence>
<dbReference type="EMBL" id="AP015034">
    <property type="protein sequence ID" value="BAT73105.1"/>
    <property type="molecule type" value="Genomic_DNA"/>
</dbReference>
<accession>A0A0S3QXQ1</accession>
<protein>
    <recommendedName>
        <fullName evidence="4">Secreted protein</fullName>
    </recommendedName>
</protein>